<dbReference type="OrthoDB" id="6428174at2759"/>
<dbReference type="PANTHER" id="PTHR12570:SF92">
    <property type="entry name" value="SPICHTHYIN, ISOFORM B"/>
    <property type="match status" value="1"/>
</dbReference>
<evidence type="ECO:0000313" key="8">
    <source>
        <dbReference type="Proteomes" id="UP000193560"/>
    </source>
</evidence>
<evidence type="ECO:0000256" key="3">
    <source>
        <dbReference type="ARBA" id="ARBA00022989"/>
    </source>
</evidence>
<comment type="caution">
    <text evidence="7">The sequence shown here is derived from an EMBL/GenBank/DDBJ whole genome shotgun (WGS) entry which is preliminary data.</text>
</comment>
<feature type="transmembrane region" description="Helical" evidence="6">
    <location>
        <begin position="230"/>
        <end position="249"/>
    </location>
</feature>
<dbReference type="Pfam" id="PF05653">
    <property type="entry name" value="Mg_trans_NIPA"/>
    <property type="match status" value="1"/>
</dbReference>
<dbReference type="Proteomes" id="UP000193560">
    <property type="component" value="Unassembled WGS sequence"/>
</dbReference>
<keyword evidence="4 6" id="KW-0472">Membrane</keyword>
<feature type="transmembrane region" description="Helical" evidence="6">
    <location>
        <begin position="123"/>
        <end position="143"/>
    </location>
</feature>
<feature type="transmembrane region" description="Helical" evidence="6">
    <location>
        <begin position="87"/>
        <end position="111"/>
    </location>
</feature>
<proteinExistence type="predicted"/>
<comment type="subcellular location">
    <subcellularLocation>
        <location evidence="1">Membrane</location>
        <topology evidence="1">Multi-pass membrane protein</topology>
    </subcellularLocation>
</comment>
<name>A0A1X2II82_9FUNG</name>
<evidence type="ECO:0000256" key="6">
    <source>
        <dbReference type="SAM" id="Phobius"/>
    </source>
</evidence>
<feature type="transmembrane region" description="Helical" evidence="6">
    <location>
        <begin position="288"/>
        <end position="309"/>
    </location>
</feature>
<feature type="transmembrane region" description="Helical" evidence="6">
    <location>
        <begin position="20"/>
        <end position="44"/>
    </location>
</feature>
<evidence type="ECO:0000256" key="4">
    <source>
        <dbReference type="ARBA" id="ARBA00023136"/>
    </source>
</evidence>
<dbReference type="InterPro" id="IPR037185">
    <property type="entry name" value="EmrE-like"/>
</dbReference>
<evidence type="ECO:0000256" key="1">
    <source>
        <dbReference type="ARBA" id="ARBA00004141"/>
    </source>
</evidence>
<feature type="transmembrane region" description="Helical" evidence="6">
    <location>
        <begin position="163"/>
        <end position="182"/>
    </location>
</feature>
<accession>A0A1X2II82</accession>
<reference evidence="7 8" key="1">
    <citation type="submission" date="2016-07" db="EMBL/GenBank/DDBJ databases">
        <title>Pervasive Adenine N6-methylation of Active Genes in Fungi.</title>
        <authorList>
            <consortium name="DOE Joint Genome Institute"/>
            <person name="Mondo S.J."/>
            <person name="Dannebaum R.O."/>
            <person name="Kuo R.C."/>
            <person name="Labutti K."/>
            <person name="Haridas S."/>
            <person name="Kuo A."/>
            <person name="Salamov A."/>
            <person name="Ahrendt S.R."/>
            <person name="Lipzen A."/>
            <person name="Sullivan W."/>
            <person name="Andreopoulos W.B."/>
            <person name="Clum A."/>
            <person name="Lindquist E."/>
            <person name="Daum C."/>
            <person name="Ramamoorthy G.K."/>
            <person name="Gryganskyi A."/>
            <person name="Culley D."/>
            <person name="Magnuson J.K."/>
            <person name="James T.Y."/>
            <person name="O'Malley M.A."/>
            <person name="Stajich J.E."/>
            <person name="Spatafora J.W."/>
            <person name="Visel A."/>
            <person name="Grigoriev I.V."/>
        </authorList>
    </citation>
    <scope>NUCLEOTIDE SEQUENCE [LARGE SCALE GENOMIC DNA]</scope>
    <source>
        <strain evidence="7 8">NRRL 1336</strain>
    </source>
</reference>
<keyword evidence="8" id="KW-1185">Reference proteome</keyword>
<sequence>MSSSSESALPLTPETMETHGALYKSIGVTLAVASGVFIGSSFVFKKKGLLDSNARSGDAAGEGYGYLKSAMWWTGMILMVVGEGCNFVAYAFAPAILVTPLGALSVVLSAVLSSIFLKEGLTFQGIIGCIQCVLGAIIIVLHAPEEGAADNTIATFRTLMLSTGFMTYSVFAVGLSLFLVYYCGPRWGNKNMLVYITVCSLIGSLSVVFTQGIGGTIVHSLAVENQFDDWFVYLVLALTIVTLMVEIIYLNKALNIFNTALVTPTYYVLFTTLTIVSATVFYRGFEASGTDVTTCVFGFLIICSGVALLHHSRSQPQHTHQPLPGDDDESSIESGHLGRGGSNTNGNRRNSLVHLFDNEKYIDEDHNENDHMLPQNGIDQPGPADMFPKPLIGAGRYASTSRKSVTLARRSNTSMDDYNGIELVSAPHQQYTDNISMDKVSYKKKTQNKKSDLLSQDATVDEPNQEPFLLDPPPTTTNTNDGFRPMNSSIGSQQRHMDPLTTTTSTSSSFRNGATHSNGIDTNGLMEGWEE</sequence>
<evidence type="ECO:0000256" key="2">
    <source>
        <dbReference type="ARBA" id="ARBA00022692"/>
    </source>
</evidence>
<evidence type="ECO:0000256" key="5">
    <source>
        <dbReference type="SAM" id="MobiDB-lite"/>
    </source>
</evidence>
<dbReference type="GO" id="GO:0015095">
    <property type="term" value="F:magnesium ion transmembrane transporter activity"/>
    <property type="evidence" value="ECO:0007669"/>
    <property type="project" value="InterPro"/>
</dbReference>
<feature type="transmembrane region" description="Helical" evidence="6">
    <location>
        <begin position="65"/>
        <end position="81"/>
    </location>
</feature>
<dbReference type="AlphaFoldDB" id="A0A1X2II82"/>
<evidence type="ECO:0000313" key="7">
    <source>
        <dbReference type="EMBL" id="ORZ16296.1"/>
    </source>
</evidence>
<feature type="transmembrane region" description="Helical" evidence="6">
    <location>
        <begin position="261"/>
        <end position="282"/>
    </location>
</feature>
<protein>
    <submittedName>
        <fullName evidence="7">Magnesium transporter NIPA-domain-containing protein</fullName>
    </submittedName>
</protein>
<dbReference type="STRING" id="90262.A0A1X2II82"/>
<feature type="compositionally biased region" description="Polar residues" evidence="5">
    <location>
        <begin position="510"/>
        <end position="521"/>
    </location>
</feature>
<feature type="transmembrane region" description="Helical" evidence="6">
    <location>
        <begin position="194"/>
        <end position="218"/>
    </location>
</feature>
<dbReference type="EMBL" id="MCGE01000011">
    <property type="protein sequence ID" value="ORZ16296.1"/>
    <property type="molecule type" value="Genomic_DNA"/>
</dbReference>
<dbReference type="InterPro" id="IPR008521">
    <property type="entry name" value="Mg_trans_NIPA"/>
</dbReference>
<keyword evidence="2 6" id="KW-0812">Transmembrane</keyword>
<dbReference type="PANTHER" id="PTHR12570">
    <property type="match status" value="1"/>
</dbReference>
<dbReference type="GO" id="GO:0016020">
    <property type="term" value="C:membrane"/>
    <property type="evidence" value="ECO:0007669"/>
    <property type="project" value="UniProtKB-SubCell"/>
</dbReference>
<gene>
    <name evidence="7" type="ORF">BCR42DRAFT_414753</name>
</gene>
<feature type="region of interest" description="Disordered" evidence="5">
    <location>
        <begin position="314"/>
        <end position="350"/>
    </location>
</feature>
<organism evidence="7 8">
    <name type="scientific">Absidia repens</name>
    <dbReference type="NCBI Taxonomy" id="90262"/>
    <lineage>
        <taxon>Eukaryota</taxon>
        <taxon>Fungi</taxon>
        <taxon>Fungi incertae sedis</taxon>
        <taxon>Mucoromycota</taxon>
        <taxon>Mucoromycotina</taxon>
        <taxon>Mucoromycetes</taxon>
        <taxon>Mucorales</taxon>
        <taxon>Cunninghamellaceae</taxon>
        <taxon>Absidia</taxon>
    </lineage>
</organism>
<dbReference type="SUPFAM" id="SSF103481">
    <property type="entry name" value="Multidrug resistance efflux transporter EmrE"/>
    <property type="match status" value="1"/>
</dbReference>
<keyword evidence="3 6" id="KW-1133">Transmembrane helix</keyword>
<feature type="region of interest" description="Disordered" evidence="5">
    <location>
        <begin position="442"/>
        <end position="531"/>
    </location>
</feature>